<dbReference type="PANTHER" id="PTHR35004">
    <property type="entry name" value="TRANSPOSASE RV3428C-RELATED"/>
    <property type="match status" value="1"/>
</dbReference>
<dbReference type="PROSITE" id="PS50994">
    <property type="entry name" value="INTEGRASE"/>
    <property type="match status" value="1"/>
</dbReference>
<dbReference type="EMBL" id="CP018632">
    <property type="protein sequence ID" value="ASJ73500.1"/>
    <property type="molecule type" value="Genomic_DNA"/>
</dbReference>
<comment type="similarity">
    <text evidence="1">Belongs to the transposase IS21/IS408/IS1162 family.</text>
</comment>
<feature type="domain" description="Integrase catalytic" evidence="3">
    <location>
        <begin position="1"/>
        <end position="148"/>
    </location>
</feature>
<dbReference type="AlphaFoldDB" id="A0A2Z2NKD9"/>
<evidence type="ECO:0000313" key="4">
    <source>
        <dbReference type="EMBL" id="ASJ71639.1"/>
    </source>
</evidence>
<proteinExistence type="inferred from homology"/>
<evidence type="ECO:0000259" key="3">
    <source>
        <dbReference type="PROSITE" id="PS50994"/>
    </source>
</evidence>
<evidence type="ECO:0000313" key="6">
    <source>
        <dbReference type="Proteomes" id="UP000250079"/>
    </source>
</evidence>
<protein>
    <recommendedName>
        <fullName evidence="3">Integrase catalytic domain-containing protein</fullName>
    </recommendedName>
</protein>
<evidence type="ECO:0000313" key="5">
    <source>
        <dbReference type="EMBL" id="ASJ73500.1"/>
    </source>
</evidence>
<dbReference type="InterPro" id="IPR001584">
    <property type="entry name" value="Integrase_cat-core"/>
</dbReference>
<evidence type="ECO:0000256" key="2">
    <source>
        <dbReference type="SAM" id="MobiDB-lite"/>
    </source>
</evidence>
<dbReference type="SUPFAM" id="SSF53098">
    <property type="entry name" value="Ribonuclease H-like"/>
    <property type="match status" value="1"/>
</dbReference>
<dbReference type="PANTHER" id="PTHR35004:SF7">
    <property type="entry name" value="INTEGRASE PROTEIN"/>
    <property type="match status" value="1"/>
</dbReference>
<gene>
    <name evidence="4" type="ORF">IMCC3135_07670</name>
    <name evidence="5" type="ORF">IMCC3135_17090</name>
</gene>
<feature type="region of interest" description="Disordered" evidence="2">
    <location>
        <begin position="304"/>
        <end position="329"/>
    </location>
</feature>
<dbReference type="Proteomes" id="UP000250079">
    <property type="component" value="Chromosome"/>
</dbReference>
<feature type="region of interest" description="Disordered" evidence="2">
    <location>
        <begin position="345"/>
        <end position="365"/>
    </location>
</feature>
<dbReference type="InterPro" id="IPR012337">
    <property type="entry name" value="RNaseH-like_sf"/>
</dbReference>
<dbReference type="GO" id="GO:0003676">
    <property type="term" value="F:nucleic acid binding"/>
    <property type="evidence" value="ECO:0007669"/>
    <property type="project" value="InterPro"/>
</dbReference>
<dbReference type="KEGG" id="gai:IMCC3135_07670"/>
<keyword evidence="6" id="KW-1185">Reference proteome</keyword>
<dbReference type="InterPro" id="IPR054353">
    <property type="entry name" value="IstA-like_C"/>
</dbReference>
<dbReference type="Gene3D" id="3.30.420.10">
    <property type="entry name" value="Ribonuclease H-like superfamily/Ribonuclease H"/>
    <property type="match status" value="1"/>
</dbReference>
<sequence>MAFVVVLSWSRRIFLRFYLNQRMDNFLRGHVAAFTQWNALPRILLYDNLKSAVLERQGDTIRFHPTLLELSAHYRFEPRPCAPYRGNEKGRVERAIRYIRDNFFAGRQWTDLDVLNAEAKLWCETTASERRCPEDPDMSVAEAFEQERPALIGLPDNPFPTHERVEARIGKTPYVRFDLNDYSVPHTAVRRGATVTATLKTVAVLQDGLEIARHQRTFGKGEQIENPEHVAALIERKRQARHHRGQDRLAKAAPSSVAFLSKAIERGHRLGSTITELENLLDQYHASELEAALAEVLDHDAAHPQSVQQVLERRRETRNEPPPLAMPLTRHEQLRQLSMRPASLAGYAHFTDTSADKEEQNDDNS</sequence>
<evidence type="ECO:0000256" key="1">
    <source>
        <dbReference type="ARBA" id="ARBA00009277"/>
    </source>
</evidence>
<name>A0A2Z2NKD9_9GAMM</name>
<dbReference type="GO" id="GO:0015074">
    <property type="term" value="P:DNA integration"/>
    <property type="evidence" value="ECO:0007669"/>
    <property type="project" value="InterPro"/>
</dbReference>
<reference evidence="4 6" key="1">
    <citation type="submission" date="2016-12" db="EMBL/GenBank/DDBJ databases">
        <authorList>
            <person name="Song W.-J."/>
            <person name="Kurnit D.M."/>
        </authorList>
    </citation>
    <scope>NUCLEOTIDE SEQUENCE [LARGE SCALE GENOMIC DNA]</scope>
    <source>
        <strain evidence="4 6">IMCC3135</strain>
    </source>
</reference>
<dbReference type="InterPro" id="IPR036397">
    <property type="entry name" value="RNaseH_sf"/>
</dbReference>
<organism evidence="4 6">
    <name type="scientific">Granulosicoccus antarcticus IMCC3135</name>
    <dbReference type="NCBI Taxonomy" id="1192854"/>
    <lineage>
        <taxon>Bacteria</taxon>
        <taxon>Pseudomonadati</taxon>
        <taxon>Pseudomonadota</taxon>
        <taxon>Gammaproteobacteria</taxon>
        <taxon>Chromatiales</taxon>
        <taxon>Granulosicoccaceae</taxon>
        <taxon>Granulosicoccus</taxon>
    </lineage>
</organism>
<dbReference type="Pfam" id="PF22483">
    <property type="entry name" value="Mu-transpos_C_2"/>
    <property type="match status" value="1"/>
</dbReference>
<accession>A0A2Z2NKD9</accession>
<dbReference type="EMBL" id="CP018632">
    <property type="protein sequence ID" value="ASJ71639.1"/>
    <property type="molecule type" value="Genomic_DNA"/>
</dbReference>
<dbReference type="KEGG" id="gai:IMCC3135_17090"/>